<dbReference type="EMBL" id="LODT01000013">
    <property type="protein sequence ID" value="KYR00714.1"/>
    <property type="molecule type" value="Genomic_DNA"/>
</dbReference>
<dbReference type="Proteomes" id="UP000076078">
    <property type="component" value="Unassembled WGS sequence"/>
</dbReference>
<dbReference type="Gene3D" id="3.40.50.300">
    <property type="entry name" value="P-loop containing nucleotide triphosphate hydrolases"/>
    <property type="match status" value="1"/>
</dbReference>
<proteinExistence type="predicted"/>
<dbReference type="AlphaFoldDB" id="A0A152A3D6"/>
<accession>A0A152A3D6</accession>
<name>A0A152A3D6_TIELA</name>
<dbReference type="OrthoDB" id="2369467at2759"/>
<comment type="caution">
    <text evidence="1">The sequence shown here is derived from an EMBL/GenBank/DDBJ whole genome shotgun (WGS) entry which is preliminary data.</text>
</comment>
<keyword evidence="2" id="KW-1185">Reference proteome</keyword>
<organism evidence="1 2">
    <name type="scientific">Tieghemostelium lacteum</name>
    <name type="common">Slime mold</name>
    <name type="synonym">Dictyostelium lacteum</name>
    <dbReference type="NCBI Taxonomy" id="361077"/>
    <lineage>
        <taxon>Eukaryota</taxon>
        <taxon>Amoebozoa</taxon>
        <taxon>Evosea</taxon>
        <taxon>Eumycetozoa</taxon>
        <taxon>Dictyostelia</taxon>
        <taxon>Dictyosteliales</taxon>
        <taxon>Raperosteliaceae</taxon>
        <taxon>Tieghemostelium</taxon>
    </lineage>
</organism>
<sequence>MNTNNTNNTSFITEDIIKRLISQVESIDDSDAESITKQLFSNFINRIDLILQTLDNDQLKLKYFPNWKDGQILQLIKILKSTSAAVKQFRIKGGLLPNDLTTYKIDNSLWDKEYLLPLINNKEFVLYFAPRGSGKSTRINRFVNEIPQYISILVDFQYGIDFGSVNGFWKSFGSILNQQFPTSNFSIQNETDFVMFFSKHLWIRPVVLFIDEFDLLFLKSDQNVYTDILKTFRGIKHSLHTAIYSLVAIGSFGILKLINFKLSPFNITSRLRVPYFSENQVLELFGMYSADRPYLNPLSIQDIAKDIYSKTNGHPGHTVLCGILINDKLVSVCRGANKVGKLPIDLNSWKEYYAKWFWSDSVNKWSTLKVMASLLFNQNVNSLYDSQIKKIIDLLINHALVSSGFSIPASMLQDFEYLFEEGIIYEDRNELHGNVRYTFTSDFVRNYMMILCKNYFSKLLPLTIISTPVPSENDYLNMYEILSTTFNRFLPKDMVKLSFTNAFNRKRFSGSMDLKRDHLVPQEYFYHFLLFEILSIWLSPSYTITPEASTFTEGENETKYRWNILITNSLKRNYVIEIVASQDDIQIGQHLEQVKAYAKMTSTPVLIIITVVNDVNNPKLWNDLPSAIVSEKEVNIIHIQHDQNVNYFNIQTNQQTNI</sequence>
<evidence type="ECO:0000313" key="1">
    <source>
        <dbReference type="EMBL" id="KYR00714.1"/>
    </source>
</evidence>
<reference evidence="1 2" key="1">
    <citation type="submission" date="2015-12" db="EMBL/GenBank/DDBJ databases">
        <title>Dictyostelia acquired genes for synthesis and detection of signals that induce cell-type specialization by lateral gene transfer from prokaryotes.</title>
        <authorList>
            <person name="Gloeckner G."/>
            <person name="Schaap P."/>
        </authorList>
    </citation>
    <scope>NUCLEOTIDE SEQUENCE [LARGE SCALE GENOMIC DNA]</scope>
    <source>
        <strain evidence="1 2">TK</strain>
    </source>
</reference>
<dbReference type="STRING" id="361077.A0A152A3D6"/>
<dbReference type="InterPro" id="IPR027417">
    <property type="entry name" value="P-loop_NTPase"/>
</dbReference>
<protein>
    <submittedName>
        <fullName evidence="1">Uncharacterized protein</fullName>
    </submittedName>
</protein>
<dbReference type="InParanoid" id="A0A152A3D6"/>
<evidence type="ECO:0000313" key="2">
    <source>
        <dbReference type="Proteomes" id="UP000076078"/>
    </source>
</evidence>
<dbReference type="SUPFAM" id="SSF52540">
    <property type="entry name" value="P-loop containing nucleoside triphosphate hydrolases"/>
    <property type="match status" value="1"/>
</dbReference>
<gene>
    <name evidence="1" type="ORF">DLAC_02754</name>
</gene>